<name>A0A9X2J0L0_9NOCA</name>
<reference evidence="1" key="1">
    <citation type="submission" date="2022-06" db="EMBL/GenBank/DDBJ databases">
        <title>Novel species in genus nocardia.</title>
        <authorList>
            <person name="Li F."/>
        </authorList>
    </citation>
    <scope>NUCLEOTIDE SEQUENCE</scope>
    <source>
        <strain evidence="1">CDC141</strain>
    </source>
</reference>
<proteinExistence type="predicted"/>
<keyword evidence="2" id="KW-1185">Reference proteome</keyword>
<dbReference type="AlphaFoldDB" id="A0A9X2J0L0"/>
<protein>
    <submittedName>
        <fullName evidence="1">Uncharacterized protein</fullName>
    </submittedName>
</protein>
<dbReference type="RefSeq" id="WP_251918179.1">
    <property type="nucleotide sequence ID" value="NZ_JAMRXG010000025.1"/>
</dbReference>
<evidence type="ECO:0000313" key="2">
    <source>
        <dbReference type="Proteomes" id="UP001139157"/>
    </source>
</evidence>
<evidence type="ECO:0000313" key="1">
    <source>
        <dbReference type="EMBL" id="MCM6778673.1"/>
    </source>
</evidence>
<comment type="caution">
    <text evidence="1">The sequence shown here is derived from an EMBL/GenBank/DDBJ whole genome shotgun (WGS) entry which is preliminary data.</text>
</comment>
<sequence length="190" mass="20615">MTTTPDAGPIVSDSLLFGNVLVTRSDDRISARLESDDSTVVTIERLGPRTRKSVSIGTRDPRKLRASVNDRPLTITPGSGRLPKRTYRVLAEVDDRIVSLRPKDMYTCEFIDGRPHEIERRFAELRARADGSIEFDWATTVDLKALGVTVGPPEPTAEDVLIGCALATAFGTGSLSLVEVLLNLAGALLP</sequence>
<accession>A0A9X2J0L0</accession>
<gene>
    <name evidence="1" type="ORF">NDR86_34845</name>
</gene>
<dbReference type="Proteomes" id="UP001139157">
    <property type="component" value="Unassembled WGS sequence"/>
</dbReference>
<dbReference type="EMBL" id="JAMRXG010000025">
    <property type="protein sequence ID" value="MCM6778673.1"/>
    <property type="molecule type" value="Genomic_DNA"/>
</dbReference>
<organism evidence="1 2">
    <name type="scientific">Nocardia pulmonis</name>
    <dbReference type="NCBI Taxonomy" id="2951408"/>
    <lineage>
        <taxon>Bacteria</taxon>
        <taxon>Bacillati</taxon>
        <taxon>Actinomycetota</taxon>
        <taxon>Actinomycetes</taxon>
        <taxon>Mycobacteriales</taxon>
        <taxon>Nocardiaceae</taxon>
        <taxon>Nocardia</taxon>
    </lineage>
</organism>